<proteinExistence type="predicted"/>
<dbReference type="GO" id="GO:0005524">
    <property type="term" value="F:ATP binding"/>
    <property type="evidence" value="ECO:0007669"/>
    <property type="project" value="UniProtKB-KW"/>
</dbReference>
<dbReference type="KEGG" id="huw:FPZ11_03970"/>
<dbReference type="Gene3D" id="3.40.50.300">
    <property type="entry name" value="P-loop containing nucleotide triphosphate hydrolases"/>
    <property type="match status" value="1"/>
</dbReference>
<dbReference type="EMBL" id="CP042305">
    <property type="protein sequence ID" value="QDZ16677.1"/>
    <property type="molecule type" value="Genomic_DNA"/>
</dbReference>
<dbReference type="OrthoDB" id="3237545at2"/>
<dbReference type="AlphaFoldDB" id="A0A5B8M853"/>
<reference evidence="1 2" key="1">
    <citation type="submission" date="2019-07" db="EMBL/GenBank/DDBJ databases">
        <title>Full genome sequence of Humibacter sp. WJ7-1.</title>
        <authorList>
            <person name="Im W.-T."/>
        </authorList>
    </citation>
    <scope>NUCLEOTIDE SEQUENCE [LARGE SCALE GENOMIC DNA]</scope>
    <source>
        <strain evidence="1 2">WJ7-1</strain>
    </source>
</reference>
<accession>A0A5B8M853</accession>
<protein>
    <submittedName>
        <fullName evidence="1">ATP-binding protein</fullName>
    </submittedName>
</protein>
<keyword evidence="1" id="KW-0067">ATP-binding</keyword>
<sequence>MRTALECSPQPIVLVDGPSGAGKSTFADLVVAAWPQRPARLVRMDDIYPGWQGLRPASHQVQSGLLAPLHAGRDGGWRRWDWTASEAAEWHAVVPGHPLVVEGCGCLTRSTAPLATLRVWLTADDDVRKRRALARDAGAYDAHWDEWQTQWDRFVREEHPRALADIVLDTTELLRSD</sequence>
<organism evidence="1 2">
    <name type="scientific">Humibacter ginsenosidimutans</name>
    <dbReference type="NCBI Taxonomy" id="2599293"/>
    <lineage>
        <taxon>Bacteria</taxon>
        <taxon>Bacillati</taxon>
        <taxon>Actinomycetota</taxon>
        <taxon>Actinomycetes</taxon>
        <taxon>Micrococcales</taxon>
        <taxon>Microbacteriaceae</taxon>
        <taxon>Humibacter</taxon>
    </lineage>
</organism>
<evidence type="ECO:0000313" key="2">
    <source>
        <dbReference type="Proteomes" id="UP000320216"/>
    </source>
</evidence>
<evidence type="ECO:0000313" key="1">
    <source>
        <dbReference type="EMBL" id="QDZ16677.1"/>
    </source>
</evidence>
<gene>
    <name evidence="1" type="ORF">FPZ11_03970</name>
</gene>
<keyword evidence="1" id="KW-0547">Nucleotide-binding</keyword>
<dbReference type="InterPro" id="IPR027417">
    <property type="entry name" value="P-loop_NTPase"/>
</dbReference>
<dbReference type="NCBIfam" id="NF005115">
    <property type="entry name" value="PRK06547.1"/>
    <property type="match status" value="1"/>
</dbReference>
<dbReference type="SUPFAM" id="SSF52540">
    <property type="entry name" value="P-loop containing nucleoside triphosphate hydrolases"/>
    <property type="match status" value="1"/>
</dbReference>
<keyword evidence="2" id="KW-1185">Reference proteome</keyword>
<dbReference type="Proteomes" id="UP000320216">
    <property type="component" value="Chromosome"/>
</dbReference>
<name>A0A5B8M853_9MICO</name>